<keyword evidence="2" id="KW-1185">Reference proteome</keyword>
<dbReference type="AlphaFoldDB" id="A0A392TSL2"/>
<protein>
    <submittedName>
        <fullName evidence="1">Uncharacterized protein</fullName>
    </submittedName>
</protein>
<name>A0A392TSL2_9FABA</name>
<dbReference type="EMBL" id="LXQA010648099">
    <property type="protein sequence ID" value="MCI64042.1"/>
    <property type="molecule type" value="Genomic_DNA"/>
</dbReference>
<accession>A0A392TSL2</accession>
<feature type="non-terminal residue" evidence="1">
    <location>
        <position position="40"/>
    </location>
</feature>
<reference evidence="1 2" key="1">
    <citation type="journal article" date="2018" name="Front. Plant Sci.">
        <title>Red Clover (Trifolium pratense) and Zigzag Clover (T. medium) - A Picture of Genomic Similarities and Differences.</title>
        <authorList>
            <person name="Dluhosova J."/>
            <person name="Istvanek J."/>
            <person name="Nedelnik J."/>
            <person name="Repkova J."/>
        </authorList>
    </citation>
    <scope>NUCLEOTIDE SEQUENCE [LARGE SCALE GENOMIC DNA]</scope>
    <source>
        <strain evidence="2">cv. 10/8</strain>
        <tissue evidence="1">Leaf</tissue>
    </source>
</reference>
<sequence>MAKGVLAAWQTAQRTSSRDAVTGIIPHQIVETVTRKTPPA</sequence>
<evidence type="ECO:0000313" key="2">
    <source>
        <dbReference type="Proteomes" id="UP000265520"/>
    </source>
</evidence>
<dbReference type="Proteomes" id="UP000265520">
    <property type="component" value="Unassembled WGS sequence"/>
</dbReference>
<comment type="caution">
    <text evidence="1">The sequence shown here is derived from an EMBL/GenBank/DDBJ whole genome shotgun (WGS) entry which is preliminary data.</text>
</comment>
<evidence type="ECO:0000313" key="1">
    <source>
        <dbReference type="EMBL" id="MCI64042.1"/>
    </source>
</evidence>
<proteinExistence type="predicted"/>
<organism evidence="1 2">
    <name type="scientific">Trifolium medium</name>
    <dbReference type="NCBI Taxonomy" id="97028"/>
    <lineage>
        <taxon>Eukaryota</taxon>
        <taxon>Viridiplantae</taxon>
        <taxon>Streptophyta</taxon>
        <taxon>Embryophyta</taxon>
        <taxon>Tracheophyta</taxon>
        <taxon>Spermatophyta</taxon>
        <taxon>Magnoliopsida</taxon>
        <taxon>eudicotyledons</taxon>
        <taxon>Gunneridae</taxon>
        <taxon>Pentapetalae</taxon>
        <taxon>rosids</taxon>
        <taxon>fabids</taxon>
        <taxon>Fabales</taxon>
        <taxon>Fabaceae</taxon>
        <taxon>Papilionoideae</taxon>
        <taxon>50 kb inversion clade</taxon>
        <taxon>NPAAA clade</taxon>
        <taxon>Hologalegina</taxon>
        <taxon>IRL clade</taxon>
        <taxon>Trifolieae</taxon>
        <taxon>Trifolium</taxon>
    </lineage>
</organism>